<proteinExistence type="predicted"/>
<dbReference type="AlphaFoldDB" id="A0A1H9PKB5"/>
<evidence type="ECO:0000313" key="2">
    <source>
        <dbReference type="Proteomes" id="UP000199028"/>
    </source>
</evidence>
<accession>A0A1H9PKB5</accession>
<reference evidence="2" key="1">
    <citation type="submission" date="2016-10" db="EMBL/GenBank/DDBJ databases">
        <authorList>
            <person name="Varghese N."/>
            <person name="Submissions S."/>
        </authorList>
    </citation>
    <scope>NUCLEOTIDE SEQUENCE [LARGE SCALE GENOMIC DNA]</scope>
    <source>
        <strain evidence="2">CGMCC 4.578</strain>
    </source>
</reference>
<name>A0A1H9PKB5_9PSEU</name>
<sequence length="602" mass="64654">MPRPFDALHGRERGNAHLDAAAGRDLFEGAQAQPDGGGECGSFWLVSFASQPREHGLHGGSHLGWVDGFGWHVAHISEGAVALPGLLVYLWAVIRNFAVVGPGQSTRERLTAALAAAPNISTYRIGRGADPLPVSATFDPSDQPGCRTLLDWFERGAPSGAVLLVDDWALCAGYDPELVGSVEWIAAFGPGRGVQVVVTARNWADVPGRLRRHLHGEAADFLGLHEIEPDLSNKYQRDDLKAAVGSSARGWPVYLDVNSPVSVCAGPAAEREQKLLSALLGLMITHSSKDLNFGLFDMKNVGVFDGLDAAPHVAFALTGEADDETLERFCVGLAGELDRRQRLARSGDPFPALMVCADSAEVLVDRVPGYERVLDALARADRELGVYLLYSGDVVSLPSEVPAWPAATPPYDLEEWAELLPDMLIGSAPPAHVLALPPQRQSHADVTLKMVPPQRQSQPDLTLKMLPPGAIGLVDDPFAQRRDVLVPAFTEELRHGAIVGRPGTGKSTTLRTLAGVLGDPGRYQLLDGPGEPLDPQRHIVVTARTWDQVPPFIRNSLAFAVEFRLDDPATSLVDPAQAARVPDRPGFGLSLPHRLPAQIALP</sequence>
<keyword evidence="2" id="KW-1185">Reference proteome</keyword>
<gene>
    <name evidence="1" type="ORF">SAMN05216195_105339</name>
</gene>
<dbReference type="EMBL" id="FOFT01000005">
    <property type="protein sequence ID" value="SER48661.1"/>
    <property type="molecule type" value="Genomic_DNA"/>
</dbReference>
<dbReference type="InterPro" id="IPR027417">
    <property type="entry name" value="P-loop_NTPase"/>
</dbReference>
<dbReference type="SUPFAM" id="SSF52540">
    <property type="entry name" value="P-loop containing nucleoside triphosphate hydrolases"/>
    <property type="match status" value="1"/>
</dbReference>
<dbReference type="Gene3D" id="3.40.50.300">
    <property type="entry name" value="P-loop containing nucleotide triphosphate hydrolases"/>
    <property type="match status" value="3"/>
</dbReference>
<organism evidence="1 2">
    <name type="scientific">Lentzea flaviverrucosa</name>
    <dbReference type="NCBI Taxonomy" id="200379"/>
    <lineage>
        <taxon>Bacteria</taxon>
        <taxon>Bacillati</taxon>
        <taxon>Actinomycetota</taxon>
        <taxon>Actinomycetes</taxon>
        <taxon>Pseudonocardiales</taxon>
        <taxon>Pseudonocardiaceae</taxon>
        <taxon>Lentzea</taxon>
    </lineage>
</organism>
<protein>
    <submittedName>
        <fullName evidence="1">Uncharacterized protein</fullName>
    </submittedName>
</protein>
<evidence type="ECO:0000313" key="1">
    <source>
        <dbReference type="EMBL" id="SER48661.1"/>
    </source>
</evidence>
<dbReference type="Proteomes" id="UP000199028">
    <property type="component" value="Unassembled WGS sequence"/>
</dbReference>